<proteinExistence type="predicted"/>
<feature type="domain" description="C2H2-type" evidence="19">
    <location>
        <begin position="662"/>
        <end position="690"/>
    </location>
</feature>
<keyword evidence="4" id="KW-0158">Chromosome</keyword>
<name>A0A9V1DVK9_PANPR</name>
<dbReference type="RefSeq" id="XP_019268440.2">
    <property type="nucleotide sequence ID" value="XM_019412895.2"/>
</dbReference>
<feature type="binding site" evidence="17">
    <location>
        <position position="248"/>
    </location>
    <ligand>
        <name>Zn(2+)</name>
        <dbReference type="ChEBI" id="CHEBI:29105"/>
    </ligand>
</feature>
<evidence type="ECO:0000256" key="18">
    <source>
        <dbReference type="SAM" id="MobiDB-lite"/>
    </source>
</evidence>
<dbReference type="FunFam" id="3.30.160.60:FF:000400">
    <property type="entry name" value="Zinc finger protein 276"/>
    <property type="match status" value="1"/>
</dbReference>
<feature type="binding site" evidence="17">
    <location>
        <position position="191"/>
    </location>
    <ligand>
        <name>Zn(2+)</name>
        <dbReference type="ChEBI" id="CHEBI:29105"/>
    </ligand>
</feature>
<dbReference type="SUPFAM" id="SSF57667">
    <property type="entry name" value="beta-beta-alpha zinc fingers"/>
    <property type="match status" value="2"/>
</dbReference>
<keyword evidence="6" id="KW-0677">Repeat</keyword>
<dbReference type="InterPro" id="IPR012934">
    <property type="entry name" value="Znf_AD"/>
</dbReference>
<dbReference type="PROSITE" id="PS50157">
    <property type="entry name" value="ZINC_FINGER_C2H2_2"/>
    <property type="match status" value="4"/>
</dbReference>
<feature type="binding site" evidence="17">
    <location>
        <position position="245"/>
    </location>
    <ligand>
        <name>Zn(2+)</name>
        <dbReference type="ChEBI" id="CHEBI:29105"/>
    </ligand>
</feature>
<feature type="domain" description="ZAD" evidence="20">
    <location>
        <begin position="186"/>
        <end position="272"/>
    </location>
</feature>
<keyword evidence="13" id="KW-0539">Nucleus</keyword>
<keyword evidence="8 17" id="KW-0862">Zinc</keyword>
<evidence type="ECO:0000256" key="6">
    <source>
        <dbReference type="ARBA" id="ARBA00022737"/>
    </source>
</evidence>
<comment type="function">
    <text evidence="1">May be involved in transcriptional regulation.</text>
</comment>
<dbReference type="AlphaFoldDB" id="A0A9V1DVK9"/>
<dbReference type="KEGG" id="ppad:109245513"/>
<dbReference type="InterPro" id="IPR036236">
    <property type="entry name" value="Znf_C2H2_sf"/>
</dbReference>
<dbReference type="FunFam" id="3.30.160.60:FF:000503">
    <property type="entry name" value="Zinc finger protein 276"/>
    <property type="match status" value="1"/>
</dbReference>
<reference evidence="22" key="1">
    <citation type="submission" date="2025-08" db="UniProtKB">
        <authorList>
            <consortium name="RefSeq"/>
        </authorList>
    </citation>
    <scope>IDENTIFICATION</scope>
    <source>
        <tissue evidence="22">Whole blood</tissue>
    </source>
</reference>
<evidence type="ECO:0000313" key="22">
    <source>
        <dbReference type="RefSeq" id="XP_019268440.2"/>
    </source>
</evidence>
<keyword evidence="12" id="KW-0804">Transcription</keyword>
<dbReference type="Gene3D" id="3.30.160.60">
    <property type="entry name" value="Classic Zinc Finger"/>
    <property type="match status" value="4"/>
</dbReference>
<evidence type="ECO:0000256" key="13">
    <source>
        <dbReference type="ARBA" id="ARBA00023242"/>
    </source>
</evidence>
<feature type="compositionally biased region" description="Pro residues" evidence="18">
    <location>
        <begin position="429"/>
        <end position="441"/>
    </location>
</feature>
<keyword evidence="21" id="KW-1185">Reference proteome</keyword>
<evidence type="ECO:0000256" key="9">
    <source>
        <dbReference type="ARBA" id="ARBA00022838"/>
    </source>
</evidence>
<dbReference type="InterPro" id="IPR013087">
    <property type="entry name" value="Znf_C2H2_type"/>
</dbReference>
<dbReference type="GO" id="GO:0008270">
    <property type="term" value="F:zinc ion binding"/>
    <property type="evidence" value="ECO:0007669"/>
    <property type="project" value="UniProtKB-UniRule"/>
</dbReference>
<gene>
    <name evidence="22" type="primary">ZNF276</name>
</gene>
<dbReference type="CTD" id="92822"/>
<keyword evidence="10" id="KW-0805">Transcription regulation</keyword>
<evidence type="ECO:0000256" key="11">
    <source>
        <dbReference type="ARBA" id="ARBA00023125"/>
    </source>
</evidence>
<feature type="region of interest" description="Disordered" evidence="18">
    <location>
        <begin position="690"/>
        <end position="714"/>
    </location>
</feature>
<feature type="domain" description="C2H2-type" evidence="19">
    <location>
        <begin position="573"/>
        <end position="603"/>
    </location>
</feature>
<evidence type="ECO:0000256" key="16">
    <source>
        <dbReference type="PROSITE-ProRule" id="PRU00042"/>
    </source>
</evidence>
<evidence type="ECO:0000256" key="3">
    <source>
        <dbReference type="ARBA" id="ARBA00004629"/>
    </source>
</evidence>
<dbReference type="GeneID" id="109245513"/>
<keyword evidence="11" id="KW-0238">DNA-binding</keyword>
<evidence type="ECO:0000256" key="10">
    <source>
        <dbReference type="ARBA" id="ARBA00023015"/>
    </source>
</evidence>
<dbReference type="Proteomes" id="UP001165780">
    <property type="component" value="Unplaced"/>
</dbReference>
<protein>
    <recommendedName>
        <fullName evidence="15">Zinc finger protein 276</fullName>
    </recommendedName>
</protein>
<dbReference type="GO" id="GO:0000776">
    <property type="term" value="C:kinetochore"/>
    <property type="evidence" value="ECO:0007669"/>
    <property type="project" value="UniProtKB-KW"/>
</dbReference>
<feature type="domain" description="C2H2-type" evidence="19">
    <location>
        <begin position="632"/>
        <end position="659"/>
    </location>
</feature>
<feature type="compositionally biased region" description="Polar residues" evidence="18">
    <location>
        <begin position="383"/>
        <end position="406"/>
    </location>
</feature>
<evidence type="ECO:0000256" key="15">
    <source>
        <dbReference type="ARBA" id="ARBA00067232"/>
    </source>
</evidence>
<dbReference type="PROSITE" id="PS00028">
    <property type="entry name" value="ZINC_FINGER_C2H2_1"/>
    <property type="match status" value="3"/>
</dbReference>
<evidence type="ECO:0000256" key="7">
    <source>
        <dbReference type="ARBA" id="ARBA00022771"/>
    </source>
</evidence>
<feature type="binding site" evidence="17">
    <location>
        <position position="188"/>
    </location>
    <ligand>
        <name>Zn(2+)</name>
        <dbReference type="ChEBI" id="CHEBI:29105"/>
    </ligand>
</feature>
<keyword evidence="5 17" id="KW-0479">Metal-binding</keyword>
<feature type="compositionally biased region" description="Basic and acidic residues" evidence="18">
    <location>
        <begin position="494"/>
        <end position="516"/>
    </location>
</feature>
<keyword evidence="9" id="KW-0995">Kinetochore</keyword>
<comment type="subcellular location">
    <subcellularLocation>
        <location evidence="3">Chromosome</location>
        <location evidence="3">Centromere</location>
        <location evidence="3">Kinetochore</location>
    </subcellularLocation>
    <subcellularLocation>
        <location evidence="2">Nucleus</location>
    </subcellularLocation>
</comment>
<dbReference type="Pfam" id="PF07776">
    <property type="entry name" value="zf-AD"/>
    <property type="match status" value="1"/>
</dbReference>
<feature type="compositionally biased region" description="Basic and acidic residues" evidence="18">
    <location>
        <begin position="12"/>
        <end position="27"/>
    </location>
</feature>
<feature type="compositionally biased region" description="Acidic residues" evidence="18">
    <location>
        <begin position="465"/>
        <end position="477"/>
    </location>
</feature>
<evidence type="ECO:0000256" key="8">
    <source>
        <dbReference type="ARBA" id="ARBA00022833"/>
    </source>
</evidence>
<evidence type="ECO:0000256" key="17">
    <source>
        <dbReference type="PROSITE-ProRule" id="PRU01263"/>
    </source>
</evidence>
<evidence type="ECO:0000259" key="19">
    <source>
        <dbReference type="PROSITE" id="PS50157"/>
    </source>
</evidence>
<evidence type="ECO:0000313" key="21">
    <source>
        <dbReference type="Proteomes" id="UP001165780"/>
    </source>
</evidence>
<keyword evidence="7 16" id="KW-0863">Zinc-finger</keyword>
<sequence length="714" mass="76590">MRARSRTGPNGAERRSRAETSERRPAELTRGSGPSGTYPGLAAQPTERGRAEPSGAELGRIGSSGAERGRAGPSRAEPCPAGLSGAERRARAVAAAAAMKRDRLGRFLSPGTAGQRGGSGGGGGGGGGGACGSGRTRGRPARSGPSVDEAAALVAARLGWGLARARGDTGEDGADEAGTGRALAMGHCRLCHGKFSSRSLRSISGRAPGDSADRPPPGERVFIRDFQHLLGVAVHQDPALSQFVCKNCHAQFYQCHGLLKSFLQRVNVSPAGHRKTCTKVGAQPPPGAEEGACLVDLITSSPQGLRDLVAWVHGHAASCGALPSLQRTLSSEYCGVIRAVWGCDQGHDYTMDADSSCGALLLDSALAVKWTWDKEMAPWLTQHRGSNPTGAAPQSSQGRATTTPAETESLPGVDAAPPPSDVNPVGPGLCPPPQPSFPPSGAPGRLGEKQVPSSTSDDRVKDEFSDLSEGDILSEDENDKKQSTQSSDESFEPYPEKKVSGKKSESKEAKKAEEPKMRKKPGPKPGWKNKLRCEREELPTIYKCPYQGCTAVYRGADGMKKHIKEHHEEVRERPCPHPGCNKVFMIDRYLQRHVKLIHTEVRNYICDECGQTFKQRKHLLVHQMRHSGAKPLQCEVCGFQCRQRASLKYHMTKHKAETELDFACDQCGRRFEKAHNLNVHMSMVHPLTQTQDKAPPLEPPCGTTEGQAVKPEPT</sequence>
<dbReference type="GO" id="GO:0003677">
    <property type="term" value="F:DNA binding"/>
    <property type="evidence" value="ECO:0007669"/>
    <property type="project" value="UniProtKB-KW"/>
</dbReference>
<evidence type="ECO:0000256" key="5">
    <source>
        <dbReference type="ARBA" id="ARBA00022723"/>
    </source>
</evidence>
<evidence type="ECO:0000256" key="1">
    <source>
        <dbReference type="ARBA" id="ARBA00003767"/>
    </source>
</evidence>
<feature type="region of interest" description="Disordered" evidence="18">
    <location>
        <begin position="381"/>
        <end position="531"/>
    </location>
</feature>
<dbReference type="GO" id="GO:0005634">
    <property type="term" value="C:nucleus"/>
    <property type="evidence" value="ECO:0007669"/>
    <property type="project" value="UniProtKB-SubCell"/>
</dbReference>
<feature type="region of interest" description="Disordered" evidence="18">
    <location>
        <begin position="107"/>
        <end position="146"/>
    </location>
</feature>
<dbReference type="PROSITE" id="PS51915">
    <property type="entry name" value="ZAD"/>
    <property type="match status" value="1"/>
</dbReference>
<feature type="region of interest" description="Disordered" evidence="18">
    <location>
        <begin position="1"/>
        <end position="85"/>
    </location>
</feature>
<feature type="compositionally biased region" description="Gly residues" evidence="18">
    <location>
        <begin position="114"/>
        <end position="132"/>
    </location>
</feature>
<dbReference type="FunFam" id="3.30.160.60:FF:000219">
    <property type="entry name" value="Zinc finger protein 276"/>
    <property type="match status" value="1"/>
</dbReference>
<feature type="compositionally biased region" description="Basic residues" evidence="18">
    <location>
        <begin position="517"/>
        <end position="530"/>
    </location>
</feature>
<dbReference type="InterPro" id="IPR050888">
    <property type="entry name" value="ZnF_C2H2-type_TF"/>
</dbReference>
<evidence type="ECO:0000256" key="4">
    <source>
        <dbReference type="ARBA" id="ARBA00022454"/>
    </source>
</evidence>
<feature type="domain" description="C2H2-type" evidence="19">
    <location>
        <begin position="604"/>
        <end position="631"/>
    </location>
</feature>
<dbReference type="SMART" id="SM00355">
    <property type="entry name" value="ZnF_C2H2"/>
    <property type="match status" value="5"/>
</dbReference>
<evidence type="ECO:0000256" key="14">
    <source>
        <dbReference type="ARBA" id="ARBA00023328"/>
    </source>
</evidence>
<evidence type="ECO:0000256" key="12">
    <source>
        <dbReference type="ARBA" id="ARBA00023163"/>
    </source>
</evidence>
<evidence type="ECO:0000259" key="20">
    <source>
        <dbReference type="PROSITE" id="PS51915"/>
    </source>
</evidence>
<dbReference type="PANTHER" id="PTHR24406">
    <property type="entry name" value="TRANSCRIPTIONAL REPRESSOR CTCFL-RELATED"/>
    <property type="match status" value="1"/>
</dbReference>
<dbReference type="Pfam" id="PF00096">
    <property type="entry name" value="zf-C2H2"/>
    <property type="match status" value="2"/>
</dbReference>
<evidence type="ECO:0000256" key="2">
    <source>
        <dbReference type="ARBA" id="ARBA00004123"/>
    </source>
</evidence>
<organism evidence="21 22">
    <name type="scientific">Panthera pardus</name>
    <name type="common">Leopard</name>
    <name type="synonym">Felis pardus</name>
    <dbReference type="NCBI Taxonomy" id="9691"/>
    <lineage>
        <taxon>Eukaryota</taxon>
        <taxon>Metazoa</taxon>
        <taxon>Chordata</taxon>
        <taxon>Craniata</taxon>
        <taxon>Vertebrata</taxon>
        <taxon>Euteleostomi</taxon>
        <taxon>Mammalia</taxon>
        <taxon>Eutheria</taxon>
        <taxon>Laurasiatheria</taxon>
        <taxon>Carnivora</taxon>
        <taxon>Feliformia</taxon>
        <taxon>Felidae</taxon>
        <taxon>Pantherinae</taxon>
        <taxon>Panthera</taxon>
    </lineage>
</organism>
<accession>A0A9V1DVK9</accession>
<keyword evidence="14" id="KW-0137">Centromere</keyword>